<evidence type="ECO:0000256" key="17">
    <source>
        <dbReference type="SAM" id="Phobius"/>
    </source>
</evidence>
<proteinExistence type="inferred from homology"/>
<feature type="transmembrane region" description="Helical" evidence="17">
    <location>
        <begin position="151"/>
        <end position="168"/>
    </location>
</feature>
<gene>
    <name evidence="18" type="ORF">MNBD_GAMMA02-43</name>
</gene>
<evidence type="ECO:0000256" key="10">
    <source>
        <dbReference type="ARBA" id="ARBA00022989"/>
    </source>
</evidence>
<evidence type="ECO:0000256" key="7">
    <source>
        <dbReference type="ARBA" id="ARBA00022692"/>
    </source>
</evidence>
<evidence type="ECO:0000256" key="3">
    <source>
        <dbReference type="ARBA" id="ARBA00022475"/>
    </source>
</evidence>
<keyword evidence="10 17" id="KW-1133">Transmembrane helix</keyword>
<dbReference type="AlphaFoldDB" id="A0A3B0VXW3"/>
<feature type="transmembrane region" description="Helical" evidence="17">
    <location>
        <begin position="12"/>
        <end position="39"/>
    </location>
</feature>
<keyword evidence="5" id="KW-0328">Glycosyltransferase</keyword>
<keyword evidence="7 17" id="KW-0812">Transmembrane</keyword>
<keyword evidence="6" id="KW-0808">Transferase</keyword>
<reference evidence="18" key="1">
    <citation type="submission" date="2018-06" db="EMBL/GenBank/DDBJ databases">
        <authorList>
            <person name="Zhirakovskaya E."/>
        </authorList>
    </citation>
    <scope>NUCLEOTIDE SEQUENCE</scope>
</reference>
<keyword evidence="8" id="KW-0133">Cell shape</keyword>
<dbReference type="PANTHER" id="PTHR30474:SF2">
    <property type="entry name" value="PEPTIDOGLYCAN GLYCOSYLTRANSFERASE FTSW-RELATED"/>
    <property type="match status" value="1"/>
</dbReference>
<dbReference type="EMBL" id="UOFA01000373">
    <property type="protein sequence ID" value="VAW47871.1"/>
    <property type="molecule type" value="Genomic_DNA"/>
</dbReference>
<keyword evidence="4 18" id="KW-0132">Cell division</keyword>
<dbReference type="HAMAP" id="MF_00913">
    <property type="entry name" value="PGT_FtsW_proteobact"/>
    <property type="match status" value="1"/>
</dbReference>
<keyword evidence="9" id="KW-0573">Peptidoglycan synthesis</keyword>
<dbReference type="GO" id="GO:0032153">
    <property type="term" value="C:cell division site"/>
    <property type="evidence" value="ECO:0007669"/>
    <property type="project" value="TreeGrafter"/>
</dbReference>
<evidence type="ECO:0000256" key="16">
    <source>
        <dbReference type="ARBA" id="ARBA00049902"/>
    </source>
</evidence>
<evidence type="ECO:0000256" key="14">
    <source>
        <dbReference type="ARBA" id="ARBA00032370"/>
    </source>
</evidence>
<dbReference type="InterPro" id="IPR001182">
    <property type="entry name" value="FtsW/RodA"/>
</dbReference>
<dbReference type="NCBIfam" id="TIGR02614">
    <property type="entry name" value="ftsW"/>
    <property type="match status" value="1"/>
</dbReference>
<evidence type="ECO:0000256" key="6">
    <source>
        <dbReference type="ARBA" id="ARBA00022679"/>
    </source>
</evidence>
<dbReference type="EC" id="2.4.99.28" evidence="15"/>
<evidence type="ECO:0000256" key="8">
    <source>
        <dbReference type="ARBA" id="ARBA00022960"/>
    </source>
</evidence>
<evidence type="ECO:0000256" key="1">
    <source>
        <dbReference type="ARBA" id="ARBA00004651"/>
    </source>
</evidence>
<dbReference type="PANTHER" id="PTHR30474">
    <property type="entry name" value="CELL CYCLE PROTEIN"/>
    <property type="match status" value="1"/>
</dbReference>
<dbReference type="GO" id="GO:0008955">
    <property type="term" value="F:peptidoglycan glycosyltransferase activity"/>
    <property type="evidence" value="ECO:0007669"/>
    <property type="project" value="UniProtKB-EC"/>
</dbReference>
<feature type="transmembrane region" description="Helical" evidence="17">
    <location>
        <begin position="198"/>
        <end position="215"/>
    </location>
</feature>
<feature type="transmembrane region" description="Helical" evidence="17">
    <location>
        <begin position="350"/>
        <end position="373"/>
    </location>
</feature>
<evidence type="ECO:0000256" key="11">
    <source>
        <dbReference type="ARBA" id="ARBA00023136"/>
    </source>
</evidence>
<evidence type="ECO:0000256" key="13">
    <source>
        <dbReference type="ARBA" id="ARBA00023316"/>
    </source>
</evidence>
<protein>
    <recommendedName>
        <fullName evidence="15">peptidoglycan glycosyltransferase</fullName>
        <ecNumber evidence="15">2.4.99.28</ecNumber>
    </recommendedName>
    <alternativeName>
        <fullName evidence="14">Peptidoglycan polymerase</fullName>
    </alternativeName>
</protein>
<keyword evidence="11 17" id="KW-0472">Membrane</keyword>
<feature type="transmembrane region" description="Helical" evidence="17">
    <location>
        <begin position="174"/>
        <end position="191"/>
    </location>
</feature>
<feature type="transmembrane region" description="Helical" evidence="17">
    <location>
        <begin position="88"/>
        <end position="106"/>
    </location>
</feature>
<evidence type="ECO:0000256" key="5">
    <source>
        <dbReference type="ARBA" id="ARBA00022676"/>
    </source>
</evidence>
<comment type="catalytic activity">
    <reaction evidence="16">
        <text>[GlcNAc-(1-&gt;4)-Mur2Ac(oyl-L-Ala-gamma-D-Glu-L-Lys-D-Ala-D-Ala)](n)-di-trans,octa-cis-undecaprenyl diphosphate + beta-D-GlcNAc-(1-&gt;4)-Mur2Ac(oyl-L-Ala-gamma-D-Glu-L-Lys-D-Ala-D-Ala)-di-trans,octa-cis-undecaprenyl diphosphate = [GlcNAc-(1-&gt;4)-Mur2Ac(oyl-L-Ala-gamma-D-Glu-L-Lys-D-Ala-D-Ala)](n+1)-di-trans,octa-cis-undecaprenyl diphosphate + di-trans,octa-cis-undecaprenyl diphosphate + H(+)</text>
        <dbReference type="Rhea" id="RHEA:23708"/>
        <dbReference type="Rhea" id="RHEA-COMP:9602"/>
        <dbReference type="Rhea" id="RHEA-COMP:9603"/>
        <dbReference type="ChEBI" id="CHEBI:15378"/>
        <dbReference type="ChEBI" id="CHEBI:58405"/>
        <dbReference type="ChEBI" id="CHEBI:60033"/>
        <dbReference type="ChEBI" id="CHEBI:78435"/>
        <dbReference type="EC" id="2.4.99.28"/>
    </reaction>
</comment>
<evidence type="ECO:0000256" key="12">
    <source>
        <dbReference type="ARBA" id="ARBA00023306"/>
    </source>
</evidence>
<evidence type="ECO:0000256" key="4">
    <source>
        <dbReference type="ARBA" id="ARBA00022618"/>
    </source>
</evidence>
<comment type="pathway">
    <text evidence="2">Cell wall biogenesis; peptidoglycan biosynthesis.</text>
</comment>
<sequence>MTSTANKKIKASWYVVGVDGWLAISFLSLITIGAIMVASSSIAVAESSTNDAFYYFKRHILFIGLGTACGMLVMNISSEWMNRLSRPALILGVFALVLVLVPGIGVEVNGARRWINLGVSRFQVVEAIKLALIMSLATYVVKHKKGIQNSMLGVLKPLVIVVVIAGLLLVQPDFGSAVLLMIITLVMVYIAGARYRDLTVISLLAGSAMMVIAWAEPYRVKRLVNFVDPWQDPFNAGFQLVQALIAVGRGEITGVGIGSSIQKLFYLPEAHTDFVFAVYAEEMGFIGVLVLITLFVLLIYRIFKVARNAFDQGNDFAGFMCTGIAVWMALQAFLSMGVNLGMLPTKGLTLPFISSGGSAIMMNIIALSVVFRISYENRKMYFRITKKEASA</sequence>
<accession>A0A3B0VXW3</accession>
<dbReference type="GO" id="GO:0015648">
    <property type="term" value="F:lipid-linked peptidoglycan transporter activity"/>
    <property type="evidence" value="ECO:0007669"/>
    <property type="project" value="TreeGrafter"/>
</dbReference>
<keyword evidence="12" id="KW-0131">Cell cycle</keyword>
<feature type="transmembrane region" description="Helical" evidence="17">
    <location>
        <begin position="59"/>
        <end position="76"/>
    </location>
</feature>
<keyword evidence="3" id="KW-1003">Cell membrane</keyword>
<feature type="transmembrane region" description="Helical" evidence="17">
    <location>
        <begin position="315"/>
        <end position="338"/>
    </location>
</feature>
<dbReference type="GO" id="GO:0051301">
    <property type="term" value="P:cell division"/>
    <property type="evidence" value="ECO:0007669"/>
    <property type="project" value="UniProtKB-KW"/>
</dbReference>
<evidence type="ECO:0000256" key="9">
    <source>
        <dbReference type="ARBA" id="ARBA00022984"/>
    </source>
</evidence>
<feature type="transmembrane region" description="Helical" evidence="17">
    <location>
        <begin position="283"/>
        <end position="303"/>
    </location>
</feature>
<evidence type="ECO:0000256" key="15">
    <source>
        <dbReference type="ARBA" id="ARBA00044770"/>
    </source>
</evidence>
<dbReference type="GO" id="GO:0071555">
    <property type="term" value="P:cell wall organization"/>
    <property type="evidence" value="ECO:0007669"/>
    <property type="project" value="UniProtKB-KW"/>
</dbReference>
<dbReference type="GO" id="GO:0005886">
    <property type="term" value="C:plasma membrane"/>
    <property type="evidence" value="ECO:0007669"/>
    <property type="project" value="UniProtKB-SubCell"/>
</dbReference>
<name>A0A3B0VXW3_9ZZZZ</name>
<evidence type="ECO:0000256" key="2">
    <source>
        <dbReference type="ARBA" id="ARBA00004752"/>
    </source>
</evidence>
<evidence type="ECO:0000313" key="18">
    <source>
        <dbReference type="EMBL" id="VAW47871.1"/>
    </source>
</evidence>
<dbReference type="InterPro" id="IPR013437">
    <property type="entry name" value="FtsW"/>
</dbReference>
<dbReference type="GO" id="GO:0008360">
    <property type="term" value="P:regulation of cell shape"/>
    <property type="evidence" value="ECO:0007669"/>
    <property type="project" value="UniProtKB-KW"/>
</dbReference>
<dbReference type="Pfam" id="PF01098">
    <property type="entry name" value="FTSW_RODA_SPOVE"/>
    <property type="match status" value="1"/>
</dbReference>
<feature type="transmembrane region" description="Helical" evidence="17">
    <location>
        <begin position="118"/>
        <end position="139"/>
    </location>
</feature>
<organism evidence="18">
    <name type="scientific">hydrothermal vent metagenome</name>
    <dbReference type="NCBI Taxonomy" id="652676"/>
    <lineage>
        <taxon>unclassified sequences</taxon>
        <taxon>metagenomes</taxon>
        <taxon>ecological metagenomes</taxon>
    </lineage>
</organism>
<comment type="subcellular location">
    <subcellularLocation>
        <location evidence="1">Cell membrane</location>
        <topology evidence="1">Multi-pass membrane protein</topology>
    </subcellularLocation>
</comment>
<dbReference type="GO" id="GO:0009252">
    <property type="term" value="P:peptidoglycan biosynthetic process"/>
    <property type="evidence" value="ECO:0007669"/>
    <property type="project" value="UniProtKB-KW"/>
</dbReference>
<keyword evidence="13" id="KW-0961">Cell wall biogenesis/degradation</keyword>